<dbReference type="AlphaFoldDB" id="A0A7G9RBL3"/>
<protein>
    <submittedName>
        <fullName evidence="6">FAD-binding protein</fullName>
    </submittedName>
</protein>
<evidence type="ECO:0000256" key="2">
    <source>
        <dbReference type="ARBA" id="ARBA00005466"/>
    </source>
</evidence>
<evidence type="ECO:0000313" key="7">
    <source>
        <dbReference type="Proteomes" id="UP000515947"/>
    </source>
</evidence>
<dbReference type="Gene3D" id="1.10.45.10">
    <property type="entry name" value="Vanillyl-alcohol Oxidase, Chain A, domain 4"/>
    <property type="match status" value="1"/>
</dbReference>
<keyword evidence="7" id="KW-1185">Reference proteome</keyword>
<dbReference type="InterPro" id="IPR010031">
    <property type="entry name" value="FAD_lactone_oxidase-like"/>
</dbReference>
<dbReference type="Gene3D" id="3.30.43.10">
    <property type="entry name" value="Uridine Diphospho-n-acetylenolpyruvylglucosamine Reductase, domain 2"/>
    <property type="match status" value="1"/>
</dbReference>
<dbReference type="GO" id="GO:0003885">
    <property type="term" value="F:D-arabinono-1,4-lactone oxidase activity"/>
    <property type="evidence" value="ECO:0007669"/>
    <property type="project" value="InterPro"/>
</dbReference>
<dbReference type="InterPro" id="IPR006094">
    <property type="entry name" value="Oxid_FAD_bind_N"/>
</dbReference>
<comment type="similarity">
    <text evidence="2">Belongs to the oxygen-dependent FAD-linked oxidoreductase family.</text>
</comment>
<dbReference type="UniPathway" id="UPA00132"/>
<dbReference type="EMBL" id="CP060713">
    <property type="protein sequence ID" value="QNN52988.1"/>
    <property type="molecule type" value="Genomic_DNA"/>
</dbReference>
<feature type="domain" description="FAD-binding PCMH-type" evidence="5">
    <location>
        <begin position="14"/>
        <end position="184"/>
    </location>
</feature>
<name>A0A7G9RBL3_9ACTN</name>
<accession>A0A7G9RBL3</accession>
<dbReference type="InterPro" id="IPR016171">
    <property type="entry name" value="Vanillyl_alc_oxidase_C-sub2"/>
</dbReference>
<dbReference type="InterPro" id="IPR036318">
    <property type="entry name" value="FAD-bd_PCMH-like_sf"/>
</dbReference>
<evidence type="ECO:0000313" key="6">
    <source>
        <dbReference type="EMBL" id="QNN52988.1"/>
    </source>
</evidence>
<dbReference type="GO" id="GO:0071949">
    <property type="term" value="F:FAD binding"/>
    <property type="evidence" value="ECO:0007669"/>
    <property type="project" value="InterPro"/>
</dbReference>
<keyword evidence="4" id="KW-0560">Oxidoreductase</keyword>
<dbReference type="GO" id="GO:0016020">
    <property type="term" value="C:membrane"/>
    <property type="evidence" value="ECO:0007669"/>
    <property type="project" value="InterPro"/>
</dbReference>
<dbReference type="SUPFAM" id="SSF56176">
    <property type="entry name" value="FAD-binding/transporter-associated domain-like"/>
    <property type="match status" value="1"/>
</dbReference>
<dbReference type="Pfam" id="PF04030">
    <property type="entry name" value="ALO"/>
    <property type="match status" value="1"/>
</dbReference>
<evidence type="ECO:0000256" key="4">
    <source>
        <dbReference type="ARBA" id="ARBA00023002"/>
    </source>
</evidence>
<dbReference type="PIRSF" id="PIRSF000136">
    <property type="entry name" value="LGO_GLO"/>
    <property type="match status" value="1"/>
</dbReference>
<dbReference type="GO" id="GO:0080049">
    <property type="term" value="F:L-gulono-1,4-lactone dehydrogenase activity"/>
    <property type="evidence" value="ECO:0007669"/>
    <property type="project" value="TreeGrafter"/>
</dbReference>
<organism evidence="6 7">
    <name type="scientific">Nocardioides mesophilus</name>
    <dbReference type="NCBI Taxonomy" id="433659"/>
    <lineage>
        <taxon>Bacteria</taxon>
        <taxon>Bacillati</taxon>
        <taxon>Actinomycetota</taxon>
        <taxon>Actinomycetes</taxon>
        <taxon>Propionibacteriales</taxon>
        <taxon>Nocardioidaceae</taxon>
        <taxon>Nocardioides</taxon>
    </lineage>
</organism>
<evidence type="ECO:0000256" key="1">
    <source>
        <dbReference type="ARBA" id="ARBA00005147"/>
    </source>
</evidence>
<dbReference type="InterPro" id="IPR016169">
    <property type="entry name" value="FAD-bd_PCMH_sub2"/>
</dbReference>
<evidence type="ECO:0000256" key="3">
    <source>
        <dbReference type="ARBA" id="ARBA00022644"/>
    </source>
</evidence>
<evidence type="ECO:0000259" key="5">
    <source>
        <dbReference type="PROSITE" id="PS51387"/>
    </source>
</evidence>
<proteinExistence type="inferred from homology"/>
<dbReference type="KEGG" id="nmes:H9L09_00260"/>
<comment type="pathway">
    <text evidence="1">Cofactor biosynthesis; L-ascorbate biosynthesis.</text>
</comment>
<dbReference type="PROSITE" id="PS51387">
    <property type="entry name" value="FAD_PCMH"/>
    <property type="match status" value="1"/>
</dbReference>
<dbReference type="InterPro" id="IPR007173">
    <property type="entry name" value="ALO_C"/>
</dbReference>
<dbReference type="GO" id="GO:0019853">
    <property type="term" value="P:L-ascorbic acid biosynthetic process"/>
    <property type="evidence" value="ECO:0007669"/>
    <property type="project" value="UniProtKB-UniPathway"/>
</dbReference>
<sequence length="434" mass="46813">MGGSHHWQSWSGLSQARPARVLRPADAGEVADAVVAARRNGLRVKMVGSGHSFTDIAVTDGLLLRPDRLTGIRAVDRAAMTVTVEAGTTLRDLNARLEALGLALHNLGDIDAQTVAGAISTGTHGAGGRWASLSAQVVAVELVLADGTLLVASEHEDPDLFEAARLGLGAVGVLTAVTFAVEPAFLLQATEWPIAWSEIVDVLDDLAAEHHHVDLHWFPHTERALAKVNDRTLDGAAPLSRARAWFEDDLMANGAFGAINRVGNSSPRLVPALNRLAARGLSTREYVDVSHRVLVSERRVRFKEMEYAVPREAALAALAEARRVMERGGWPVSFPVEIRPTPADDLWLSTSSGHASVYLAFHVNAATDHTGYFGAVERVLLDHGGRPHWGKVHTCSAEALATAYPSWGRFQAVRDRVDPERVFGNPYLEKVLGP</sequence>
<keyword evidence="3" id="KW-0060">Ascorbate biosynthesis</keyword>
<dbReference type="Gene3D" id="3.30.465.10">
    <property type="match status" value="1"/>
</dbReference>
<dbReference type="Proteomes" id="UP000515947">
    <property type="component" value="Chromosome"/>
</dbReference>
<dbReference type="Pfam" id="PF01565">
    <property type="entry name" value="FAD_binding_4"/>
    <property type="match status" value="1"/>
</dbReference>
<dbReference type="RefSeq" id="WP_187578830.1">
    <property type="nucleotide sequence ID" value="NZ_CP060713.1"/>
</dbReference>
<dbReference type="PROSITE" id="PS00862">
    <property type="entry name" value="OX2_COVAL_FAD"/>
    <property type="match status" value="1"/>
</dbReference>
<dbReference type="InterPro" id="IPR016167">
    <property type="entry name" value="FAD-bd_PCMH_sub1"/>
</dbReference>
<reference evidence="6 7" key="1">
    <citation type="submission" date="2020-08" db="EMBL/GenBank/DDBJ databases">
        <title>Genome sequence of Nocardioides mesophilus KACC 16243T.</title>
        <authorList>
            <person name="Hyun D.-W."/>
            <person name="Bae J.-W."/>
        </authorList>
    </citation>
    <scope>NUCLEOTIDE SEQUENCE [LARGE SCALE GENOMIC DNA]</scope>
    <source>
        <strain evidence="6 7">KACC 16243</strain>
    </source>
</reference>
<gene>
    <name evidence="6" type="ORF">H9L09_00260</name>
</gene>
<dbReference type="PANTHER" id="PTHR43762:SF1">
    <property type="entry name" value="D-ARABINONO-1,4-LACTONE OXIDASE"/>
    <property type="match status" value="1"/>
</dbReference>
<dbReference type="PANTHER" id="PTHR43762">
    <property type="entry name" value="L-GULONOLACTONE OXIDASE"/>
    <property type="match status" value="1"/>
</dbReference>
<dbReference type="InterPro" id="IPR016166">
    <property type="entry name" value="FAD-bd_PCMH"/>
</dbReference>
<dbReference type="InterPro" id="IPR006093">
    <property type="entry name" value="Oxy_OxRdtase_FAD_BS"/>
</dbReference>
<dbReference type="NCBIfam" id="TIGR01679">
    <property type="entry name" value="bact_FAD_ox"/>
    <property type="match status" value="1"/>
</dbReference>
<dbReference type="Gene3D" id="3.30.70.2520">
    <property type="match status" value="1"/>
</dbReference>